<dbReference type="Proteomes" id="UP000076532">
    <property type="component" value="Unassembled WGS sequence"/>
</dbReference>
<dbReference type="InterPro" id="IPR000210">
    <property type="entry name" value="BTB/POZ_dom"/>
</dbReference>
<dbReference type="SUPFAM" id="SSF54695">
    <property type="entry name" value="POZ domain"/>
    <property type="match status" value="1"/>
</dbReference>
<feature type="domain" description="BTB" evidence="1">
    <location>
        <begin position="17"/>
        <end position="82"/>
    </location>
</feature>
<dbReference type="AlphaFoldDB" id="A0A166G0P0"/>
<dbReference type="Gene3D" id="3.30.710.10">
    <property type="entry name" value="Potassium Channel Kv1.1, Chain A"/>
    <property type="match status" value="1"/>
</dbReference>
<dbReference type="CDD" id="cd18186">
    <property type="entry name" value="BTB_POZ_ZBTB_KLHL-like"/>
    <property type="match status" value="1"/>
</dbReference>
<dbReference type="PROSITE" id="PS50097">
    <property type="entry name" value="BTB"/>
    <property type="match status" value="1"/>
</dbReference>
<dbReference type="InterPro" id="IPR011333">
    <property type="entry name" value="SKP1/BTB/POZ_sf"/>
</dbReference>
<gene>
    <name evidence="2" type="ORF">FIBSPDRAFT_830583</name>
</gene>
<dbReference type="Pfam" id="PF00651">
    <property type="entry name" value="BTB"/>
    <property type="match status" value="1"/>
</dbReference>
<sequence length="234" mass="26397">MEAMAPEHDDEFYIEDEMVIFLVQNRLFKVHRFFFVRESSFFKSMFSLPHSPGVKEGQTDKQPINLPSVTVPEFKALLRILYERAHGETNFALDAWIALLSISTRYEMDAIRQRAISNIESTIPPLKSVETIELAMKYDIPNWLTPAYVAICQRPEPIEEWEAIKMGISVAMKLARARELVRAIPRASSFGSAAPHSFSAFGSPSTAFIPPKPDGGQFSPQTVQKIVKEVFGTS</sequence>
<keyword evidence="3" id="KW-1185">Reference proteome</keyword>
<dbReference type="OrthoDB" id="2367075at2759"/>
<dbReference type="EMBL" id="KV417583">
    <property type="protein sequence ID" value="KZP17352.1"/>
    <property type="molecule type" value="Genomic_DNA"/>
</dbReference>
<organism evidence="2 3">
    <name type="scientific">Athelia psychrophila</name>
    <dbReference type="NCBI Taxonomy" id="1759441"/>
    <lineage>
        <taxon>Eukaryota</taxon>
        <taxon>Fungi</taxon>
        <taxon>Dikarya</taxon>
        <taxon>Basidiomycota</taxon>
        <taxon>Agaricomycotina</taxon>
        <taxon>Agaricomycetes</taxon>
        <taxon>Agaricomycetidae</taxon>
        <taxon>Atheliales</taxon>
        <taxon>Atheliaceae</taxon>
        <taxon>Athelia</taxon>
    </lineage>
</organism>
<reference evidence="2 3" key="1">
    <citation type="journal article" date="2016" name="Mol. Biol. Evol.">
        <title>Comparative Genomics of Early-Diverging Mushroom-Forming Fungi Provides Insights into the Origins of Lignocellulose Decay Capabilities.</title>
        <authorList>
            <person name="Nagy L.G."/>
            <person name="Riley R."/>
            <person name="Tritt A."/>
            <person name="Adam C."/>
            <person name="Daum C."/>
            <person name="Floudas D."/>
            <person name="Sun H."/>
            <person name="Yadav J.S."/>
            <person name="Pangilinan J."/>
            <person name="Larsson K.H."/>
            <person name="Matsuura K."/>
            <person name="Barry K."/>
            <person name="Labutti K."/>
            <person name="Kuo R."/>
            <person name="Ohm R.A."/>
            <person name="Bhattacharya S.S."/>
            <person name="Shirouzu T."/>
            <person name="Yoshinaga Y."/>
            <person name="Martin F.M."/>
            <person name="Grigoriev I.V."/>
            <person name="Hibbett D.S."/>
        </authorList>
    </citation>
    <scope>NUCLEOTIDE SEQUENCE [LARGE SCALE GENOMIC DNA]</scope>
    <source>
        <strain evidence="2 3">CBS 109695</strain>
    </source>
</reference>
<evidence type="ECO:0000313" key="2">
    <source>
        <dbReference type="EMBL" id="KZP17352.1"/>
    </source>
</evidence>
<evidence type="ECO:0000313" key="3">
    <source>
        <dbReference type="Proteomes" id="UP000076532"/>
    </source>
</evidence>
<name>A0A166G0P0_9AGAM</name>
<evidence type="ECO:0000259" key="1">
    <source>
        <dbReference type="PROSITE" id="PS50097"/>
    </source>
</evidence>
<protein>
    <recommendedName>
        <fullName evidence="1">BTB domain-containing protein</fullName>
    </recommendedName>
</protein>
<dbReference type="SMART" id="SM00225">
    <property type="entry name" value="BTB"/>
    <property type="match status" value="1"/>
</dbReference>
<proteinExistence type="predicted"/>
<accession>A0A166G0P0</accession>
<dbReference type="STRING" id="436010.A0A166G0P0"/>